<feature type="transmembrane region" description="Helical" evidence="8">
    <location>
        <begin position="539"/>
        <end position="563"/>
    </location>
</feature>
<proteinExistence type="predicted"/>
<keyword evidence="7" id="KW-0325">Glycoprotein</keyword>
<dbReference type="GO" id="GO:0005886">
    <property type="term" value="C:plasma membrane"/>
    <property type="evidence" value="ECO:0007669"/>
    <property type="project" value="UniProtKB-SubCell"/>
</dbReference>
<evidence type="ECO:0000313" key="10">
    <source>
        <dbReference type="Proteomes" id="UP000007801"/>
    </source>
</evidence>
<dbReference type="eggNOG" id="ENOG502T9DW">
    <property type="taxonomic scope" value="Eukaryota"/>
</dbReference>
<name>A0A0P8XR51_DROAN</name>
<evidence type="ECO:0000256" key="6">
    <source>
        <dbReference type="ARBA" id="ARBA00023170"/>
    </source>
</evidence>
<dbReference type="OrthoDB" id="7852744at2759"/>
<feature type="transmembrane region" description="Helical" evidence="8">
    <location>
        <begin position="284"/>
        <end position="302"/>
    </location>
</feature>
<dbReference type="Proteomes" id="UP000007801">
    <property type="component" value="Unassembled WGS sequence"/>
</dbReference>
<feature type="transmembrane region" description="Helical" evidence="8">
    <location>
        <begin position="345"/>
        <end position="363"/>
    </location>
</feature>
<evidence type="ECO:0000256" key="3">
    <source>
        <dbReference type="ARBA" id="ARBA00022692"/>
    </source>
</evidence>
<dbReference type="GeneID" id="26514833"/>
<evidence type="ECO:0000256" key="5">
    <source>
        <dbReference type="ARBA" id="ARBA00023136"/>
    </source>
</evidence>
<organism evidence="9 10">
    <name type="scientific">Drosophila ananassae</name>
    <name type="common">Fruit fly</name>
    <dbReference type="NCBI Taxonomy" id="7217"/>
    <lineage>
        <taxon>Eukaryota</taxon>
        <taxon>Metazoa</taxon>
        <taxon>Ecdysozoa</taxon>
        <taxon>Arthropoda</taxon>
        <taxon>Hexapoda</taxon>
        <taxon>Insecta</taxon>
        <taxon>Pterygota</taxon>
        <taxon>Neoptera</taxon>
        <taxon>Endopterygota</taxon>
        <taxon>Diptera</taxon>
        <taxon>Brachycera</taxon>
        <taxon>Muscomorpha</taxon>
        <taxon>Ephydroidea</taxon>
        <taxon>Drosophilidae</taxon>
        <taxon>Drosophila</taxon>
        <taxon>Sophophora</taxon>
    </lineage>
</organism>
<dbReference type="EMBL" id="CH902619">
    <property type="protein sequence ID" value="KPU77023.1"/>
    <property type="molecule type" value="Genomic_DNA"/>
</dbReference>
<dbReference type="PANTHER" id="PTHR42643">
    <property type="entry name" value="IONOTROPIC RECEPTOR 20A-RELATED"/>
    <property type="match status" value="1"/>
</dbReference>
<sequence>MAISLGLVVAQIVTLGGILNSIKLELSFRTVLVLQRKYISCSQLNELDRNLAYIRFNNNQSIYLKGQLNKEFLALVCFDREIMNALLENLQDIRGTPVLFVVNMETNISRLFEECRSSQMLNVLALKEQNLEYIYSFKAFPKFEVARRRTALVNRYYEPQVKDLQGHPIATIPYNLLPRCVIYKDKEGRNQMSGYLTHFYRNFARALNGTLWVRWDLVPEDGTPTHNVTLKLLTDGLVDFPLVLTTLTPEPFYPSYVSEISSWFLMVPVEPDMPPSSLYFNLKGWRYFLGLMVILAFLLVNAHRIESGQGFFTLQCGHIFGDHVLRAILSQSFVMPNTLSHSRTILYSLLMLAGLIVTTFYGTNLATLLVDPPPAYKILSYNDLRLTNGKIFISQQELPTLNESIGQDALNANLDVFEITPSTVEFLTKRNELNTTYGYPVTNTLWPLLQLKQIKLHRPLFRKSHEISFMQFMPVTMPMARNSIYRDVFNRYLSHTLQSGLYDLWFRRSYSELIAIGKLNYSSDMSDGLYHDLVWKDLLYVWIAYIGGTLISLLVFSLEILYFKYH</sequence>
<keyword evidence="5 8" id="KW-0472">Membrane</keyword>
<evidence type="ECO:0000313" key="9">
    <source>
        <dbReference type="EMBL" id="KPU77023.1"/>
    </source>
</evidence>
<gene>
    <name evidence="9" type="primary">Dana\GF27424</name>
    <name evidence="9" type="ORF">GF27424</name>
</gene>
<dbReference type="InParanoid" id="A0A0P8XR51"/>
<keyword evidence="4 8" id="KW-1133">Transmembrane helix</keyword>
<dbReference type="STRING" id="7217.A0A0P8XR51"/>
<reference evidence="9 10" key="1">
    <citation type="journal article" date="2007" name="Nature">
        <title>Evolution of genes and genomes on the Drosophila phylogeny.</title>
        <authorList>
            <consortium name="Drosophila 12 Genomes Consortium"/>
            <person name="Clark A.G."/>
            <person name="Eisen M.B."/>
            <person name="Smith D.R."/>
            <person name="Bergman C.M."/>
            <person name="Oliver B."/>
            <person name="Markow T.A."/>
            <person name="Kaufman T.C."/>
            <person name="Kellis M."/>
            <person name="Gelbart W."/>
            <person name="Iyer V.N."/>
            <person name="Pollard D.A."/>
            <person name="Sackton T.B."/>
            <person name="Larracuente A.M."/>
            <person name="Singh N.D."/>
            <person name="Abad J.P."/>
            <person name="Abt D.N."/>
            <person name="Adryan B."/>
            <person name="Aguade M."/>
            <person name="Akashi H."/>
            <person name="Anderson W.W."/>
            <person name="Aquadro C.F."/>
            <person name="Ardell D.H."/>
            <person name="Arguello R."/>
            <person name="Artieri C.G."/>
            <person name="Barbash D.A."/>
            <person name="Barker D."/>
            <person name="Barsanti P."/>
            <person name="Batterham P."/>
            <person name="Batzoglou S."/>
            <person name="Begun D."/>
            <person name="Bhutkar A."/>
            <person name="Blanco E."/>
            <person name="Bosak S.A."/>
            <person name="Bradley R.K."/>
            <person name="Brand A.D."/>
            <person name="Brent M.R."/>
            <person name="Brooks A.N."/>
            <person name="Brown R.H."/>
            <person name="Butlin R.K."/>
            <person name="Caggese C."/>
            <person name="Calvi B.R."/>
            <person name="Bernardo de Carvalho A."/>
            <person name="Caspi A."/>
            <person name="Castrezana S."/>
            <person name="Celniker S.E."/>
            <person name="Chang J.L."/>
            <person name="Chapple C."/>
            <person name="Chatterji S."/>
            <person name="Chinwalla A."/>
            <person name="Civetta A."/>
            <person name="Clifton S.W."/>
            <person name="Comeron J.M."/>
            <person name="Costello J.C."/>
            <person name="Coyne J.A."/>
            <person name="Daub J."/>
            <person name="David R.G."/>
            <person name="Delcher A.L."/>
            <person name="Delehaunty K."/>
            <person name="Do C.B."/>
            <person name="Ebling H."/>
            <person name="Edwards K."/>
            <person name="Eickbush T."/>
            <person name="Evans J.D."/>
            <person name="Filipski A."/>
            <person name="Findeiss S."/>
            <person name="Freyhult E."/>
            <person name="Fulton L."/>
            <person name="Fulton R."/>
            <person name="Garcia A.C."/>
            <person name="Gardiner A."/>
            <person name="Garfield D.A."/>
            <person name="Garvin B.E."/>
            <person name="Gibson G."/>
            <person name="Gilbert D."/>
            <person name="Gnerre S."/>
            <person name="Godfrey J."/>
            <person name="Good R."/>
            <person name="Gotea V."/>
            <person name="Gravely B."/>
            <person name="Greenberg A.J."/>
            <person name="Griffiths-Jones S."/>
            <person name="Gross S."/>
            <person name="Guigo R."/>
            <person name="Gustafson E.A."/>
            <person name="Haerty W."/>
            <person name="Hahn M.W."/>
            <person name="Halligan D.L."/>
            <person name="Halpern A.L."/>
            <person name="Halter G.M."/>
            <person name="Han M.V."/>
            <person name="Heger A."/>
            <person name="Hillier L."/>
            <person name="Hinrichs A.S."/>
            <person name="Holmes I."/>
            <person name="Hoskins R.A."/>
            <person name="Hubisz M.J."/>
            <person name="Hultmark D."/>
            <person name="Huntley M.A."/>
            <person name="Jaffe D.B."/>
            <person name="Jagadeeshan S."/>
            <person name="Jeck W.R."/>
            <person name="Johnson J."/>
            <person name="Jones C.D."/>
            <person name="Jordan W.C."/>
            <person name="Karpen G.H."/>
            <person name="Kataoka E."/>
            <person name="Keightley P.D."/>
            <person name="Kheradpour P."/>
            <person name="Kirkness E.F."/>
            <person name="Koerich L.B."/>
            <person name="Kristiansen K."/>
            <person name="Kudrna D."/>
            <person name="Kulathinal R.J."/>
            <person name="Kumar S."/>
            <person name="Kwok R."/>
            <person name="Lander E."/>
            <person name="Langley C.H."/>
            <person name="Lapoint R."/>
            <person name="Lazzaro B.P."/>
            <person name="Lee S.J."/>
            <person name="Levesque L."/>
            <person name="Li R."/>
            <person name="Lin C.F."/>
            <person name="Lin M.F."/>
            <person name="Lindblad-Toh K."/>
            <person name="Llopart A."/>
            <person name="Long M."/>
            <person name="Low L."/>
            <person name="Lozovsky E."/>
            <person name="Lu J."/>
            <person name="Luo M."/>
            <person name="Machado C.A."/>
            <person name="Makalowski W."/>
            <person name="Marzo M."/>
            <person name="Matsuda M."/>
            <person name="Matzkin L."/>
            <person name="McAllister B."/>
            <person name="McBride C.S."/>
            <person name="McKernan B."/>
            <person name="McKernan K."/>
            <person name="Mendez-Lago M."/>
            <person name="Minx P."/>
            <person name="Mollenhauer M.U."/>
            <person name="Montooth K."/>
            <person name="Mount S.M."/>
            <person name="Mu X."/>
            <person name="Myers E."/>
            <person name="Negre B."/>
            <person name="Newfeld S."/>
            <person name="Nielsen R."/>
            <person name="Noor M.A."/>
            <person name="O'Grady P."/>
            <person name="Pachter L."/>
            <person name="Papaceit M."/>
            <person name="Parisi M.J."/>
            <person name="Parisi M."/>
            <person name="Parts L."/>
            <person name="Pedersen J.S."/>
            <person name="Pesole G."/>
            <person name="Phillippy A.M."/>
            <person name="Ponting C.P."/>
            <person name="Pop M."/>
            <person name="Porcelli D."/>
            <person name="Powell J.R."/>
            <person name="Prohaska S."/>
            <person name="Pruitt K."/>
            <person name="Puig M."/>
            <person name="Quesneville H."/>
            <person name="Ram K.R."/>
            <person name="Rand D."/>
            <person name="Rasmussen M.D."/>
            <person name="Reed L.K."/>
            <person name="Reenan R."/>
            <person name="Reily A."/>
            <person name="Remington K.A."/>
            <person name="Rieger T.T."/>
            <person name="Ritchie M.G."/>
            <person name="Robin C."/>
            <person name="Rogers Y.H."/>
            <person name="Rohde C."/>
            <person name="Rozas J."/>
            <person name="Rubenfield M.J."/>
            <person name="Ruiz A."/>
            <person name="Russo S."/>
            <person name="Salzberg S.L."/>
            <person name="Sanchez-Gracia A."/>
            <person name="Saranga D.J."/>
            <person name="Sato H."/>
            <person name="Schaeffer S.W."/>
            <person name="Schatz M.C."/>
            <person name="Schlenke T."/>
            <person name="Schwartz R."/>
            <person name="Segarra C."/>
            <person name="Singh R.S."/>
            <person name="Sirot L."/>
            <person name="Sirota M."/>
            <person name="Sisneros N.B."/>
            <person name="Smith C.D."/>
            <person name="Smith T.F."/>
            <person name="Spieth J."/>
            <person name="Stage D.E."/>
            <person name="Stark A."/>
            <person name="Stephan W."/>
            <person name="Strausberg R.L."/>
            <person name="Strempel S."/>
            <person name="Sturgill D."/>
            <person name="Sutton G."/>
            <person name="Sutton G.G."/>
            <person name="Tao W."/>
            <person name="Teichmann S."/>
            <person name="Tobari Y.N."/>
            <person name="Tomimura Y."/>
            <person name="Tsolas J.M."/>
            <person name="Valente V.L."/>
            <person name="Venter E."/>
            <person name="Venter J.C."/>
            <person name="Vicario S."/>
            <person name="Vieira F.G."/>
            <person name="Vilella A.J."/>
            <person name="Villasante A."/>
            <person name="Walenz B."/>
            <person name="Wang J."/>
            <person name="Wasserman M."/>
            <person name="Watts T."/>
            <person name="Wilson D."/>
            <person name="Wilson R.K."/>
            <person name="Wing R.A."/>
            <person name="Wolfner M.F."/>
            <person name="Wong A."/>
            <person name="Wong G.K."/>
            <person name="Wu C.I."/>
            <person name="Wu G."/>
            <person name="Yamamoto D."/>
            <person name="Yang H.P."/>
            <person name="Yang S.P."/>
            <person name="Yorke J.A."/>
            <person name="Yoshida K."/>
            <person name="Zdobnov E."/>
            <person name="Zhang P."/>
            <person name="Zhang Y."/>
            <person name="Zimin A.V."/>
            <person name="Baldwin J."/>
            <person name="Abdouelleil A."/>
            <person name="Abdulkadir J."/>
            <person name="Abebe A."/>
            <person name="Abera B."/>
            <person name="Abreu J."/>
            <person name="Acer S.C."/>
            <person name="Aftuck L."/>
            <person name="Alexander A."/>
            <person name="An P."/>
            <person name="Anderson E."/>
            <person name="Anderson S."/>
            <person name="Arachi H."/>
            <person name="Azer M."/>
            <person name="Bachantsang P."/>
            <person name="Barry A."/>
            <person name="Bayul T."/>
            <person name="Berlin A."/>
            <person name="Bessette D."/>
            <person name="Bloom T."/>
            <person name="Blye J."/>
            <person name="Boguslavskiy L."/>
            <person name="Bonnet C."/>
            <person name="Boukhgalter B."/>
            <person name="Bourzgui I."/>
            <person name="Brown A."/>
            <person name="Cahill P."/>
            <person name="Channer S."/>
            <person name="Cheshatsang Y."/>
            <person name="Chuda L."/>
            <person name="Citroen M."/>
            <person name="Collymore A."/>
            <person name="Cooke P."/>
            <person name="Costello M."/>
            <person name="D'Aco K."/>
            <person name="Daza R."/>
            <person name="De Haan G."/>
            <person name="DeGray S."/>
            <person name="DeMaso C."/>
            <person name="Dhargay N."/>
            <person name="Dooley K."/>
            <person name="Dooley E."/>
            <person name="Doricent M."/>
            <person name="Dorje P."/>
            <person name="Dorjee K."/>
            <person name="Dupes A."/>
            <person name="Elong R."/>
            <person name="Falk J."/>
            <person name="Farina A."/>
            <person name="Faro S."/>
            <person name="Ferguson D."/>
            <person name="Fisher S."/>
            <person name="Foley C.D."/>
            <person name="Franke A."/>
            <person name="Friedrich D."/>
            <person name="Gadbois L."/>
            <person name="Gearin G."/>
            <person name="Gearin C.R."/>
            <person name="Giannoukos G."/>
            <person name="Goode T."/>
            <person name="Graham J."/>
            <person name="Grandbois E."/>
            <person name="Grewal S."/>
            <person name="Gyaltsen K."/>
            <person name="Hafez N."/>
            <person name="Hagos B."/>
            <person name="Hall J."/>
            <person name="Henson C."/>
            <person name="Hollinger A."/>
            <person name="Honan T."/>
            <person name="Huard M.D."/>
            <person name="Hughes L."/>
            <person name="Hurhula B."/>
            <person name="Husby M.E."/>
            <person name="Kamat A."/>
            <person name="Kanga B."/>
            <person name="Kashin S."/>
            <person name="Khazanovich D."/>
            <person name="Kisner P."/>
            <person name="Lance K."/>
            <person name="Lara M."/>
            <person name="Lee W."/>
            <person name="Lennon N."/>
            <person name="Letendre F."/>
            <person name="LeVine R."/>
            <person name="Lipovsky A."/>
            <person name="Liu X."/>
            <person name="Liu J."/>
            <person name="Liu S."/>
            <person name="Lokyitsang T."/>
            <person name="Lokyitsang Y."/>
            <person name="Lubonja R."/>
            <person name="Lui A."/>
            <person name="MacDonald P."/>
            <person name="Magnisalis V."/>
            <person name="Maru K."/>
            <person name="Matthews C."/>
            <person name="McCusker W."/>
            <person name="McDonough S."/>
            <person name="Mehta T."/>
            <person name="Meldrim J."/>
            <person name="Meneus L."/>
            <person name="Mihai O."/>
            <person name="Mihalev A."/>
            <person name="Mihova T."/>
            <person name="Mittelman R."/>
            <person name="Mlenga V."/>
            <person name="Montmayeur A."/>
            <person name="Mulrain L."/>
            <person name="Navidi A."/>
            <person name="Naylor J."/>
            <person name="Negash T."/>
            <person name="Nguyen T."/>
            <person name="Nguyen N."/>
            <person name="Nicol R."/>
            <person name="Norbu C."/>
            <person name="Norbu N."/>
            <person name="Novod N."/>
            <person name="O'Neill B."/>
            <person name="Osman S."/>
            <person name="Markiewicz E."/>
            <person name="Oyono O.L."/>
            <person name="Patti C."/>
            <person name="Phunkhang P."/>
            <person name="Pierre F."/>
            <person name="Priest M."/>
            <person name="Raghuraman S."/>
            <person name="Rege F."/>
            <person name="Reyes R."/>
            <person name="Rise C."/>
            <person name="Rogov P."/>
            <person name="Ross K."/>
            <person name="Ryan E."/>
            <person name="Settipalli S."/>
            <person name="Shea T."/>
            <person name="Sherpa N."/>
            <person name="Shi L."/>
            <person name="Shih D."/>
            <person name="Sparrow T."/>
            <person name="Spaulding J."/>
            <person name="Stalker J."/>
            <person name="Stange-Thomann N."/>
            <person name="Stavropoulos S."/>
            <person name="Stone C."/>
            <person name="Strader C."/>
            <person name="Tesfaye S."/>
            <person name="Thomson T."/>
            <person name="Thoulutsang Y."/>
            <person name="Thoulutsang D."/>
            <person name="Topham K."/>
            <person name="Topping I."/>
            <person name="Tsamla T."/>
            <person name="Vassiliev H."/>
            <person name="Vo A."/>
            <person name="Wangchuk T."/>
            <person name="Wangdi T."/>
            <person name="Weiand M."/>
            <person name="Wilkinson J."/>
            <person name="Wilson A."/>
            <person name="Yadav S."/>
            <person name="Young G."/>
            <person name="Yu Q."/>
            <person name="Zembek L."/>
            <person name="Zhong D."/>
            <person name="Zimmer A."/>
            <person name="Zwirko Z."/>
            <person name="Jaffe D.B."/>
            <person name="Alvarez P."/>
            <person name="Brockman W."/>
            <person name="Butler J."/>
            <person name="Chin C."/>
            <person name="Gnerre S."/>
            <person name="Grabherr M."/>
            <person name="Kleber M."/>
            <person name="Mauceli E."/>
            <person name="MacCallum I."/>
        </authorList>
    </citation>
    <scope>NUCLEOTIDE SEQUENCE [LARGE SCALE GENOMIC DNA]</scope>
    <source>
        <strain evidence="10">Tucson 14024-0371.13</strain>
    </source>
</reference>
<evidence type="ECO:0008006" key="11">
    <source>
        <dbReference type="Google" id="ProtNLM"/>
    </source>
</evidence>
<keyword evidence="6" id="KW-0675">Receptor</keyword>
<dbReference type="InterPro" id="IPR052192">
    <property type="entry name" value="Insect_Ionotropic_Sensory_Rcpt"/>
</dbReference>
<keyword evidence="10" id="KW-1185">Reference proteome</keyword>
<dbReference type="PANTHER" id="PTHR42643:SF41">
    <property type="entry name" value="IONOTROPIC RECEPTOR 20A-RELATED"/>
    <property type="match status" value="1"/>
</dbReference>
<evidence type="ECO:0000256" key="2">
    <source>
        <dbReference type="ARBA" id="ARBA00022475"/>
    </source>
</evidence>
<keyword evidence="2" id="KW-1003">Cell membrane</keyword>
<evidence type="ECO:0000256" key="8">
    <source>
        <dbReference type="SAM" id="Phobius"/>
    </source>
</evidence>
<keyword evidence="3 8" id="KW-0812">Transmembrane</keyword>
<evidence type="ECO:0000256" key="4">
    <source>
        <dbReference type="ARBA" id="ARBA00022989"/>
    </source>
</evidence>
<evidence type="ECO:0000256" key="1">
    <source>
        <dbReference type="ARBA" id="ARBA00004651"/>
    </source>
</evidence>
<dbReference type="KEGG" id="dan:26514833"/>
<dbReference type="AlphaFoldDB" id="A0A0P8XR51"/>
<accession>A0A0P8XR51</accession>
<comment type="subcellular location">
    <subcellularLocation>
        <location evidence="1">Cell membrane</location>
        <topology evidence="1">Multi-pass membrane protein</topology>
    </subcellularLocation>
</comment>
<protein>
    <recommendedName>
        <fullName evidence="11">Ionotropic glutamate receptor C-terminal domain-containing protein</fullName>
    </recommendedName>
</protein>
<evidence type="ECO:0000256" key="7">
    <source>
        <dbReference type="ARBA" id="ARBA00023180"/>
    </source>
</evidence>